<dbReference type="PANTHER" id="PTHR31431">
    <property type="entry name" value="NUCLEOPORIN NUP188 HOMOLOG"/>
    <property type="match status" value="1"/>
</dbReference>
<keyword evidence="10" id="KW-1185">Reference proteome</keyword>
<dbReference type="EMBL" id="JAEPRC010000698">
    <property type="protein sequence ID" value="KAG2192773.1"/>
    <property type="molecule type" value="Genomic_DNA"/>
</dbReference>
<dbReference type="Gene3D" id="1.25.10.70">
    <property type="match status" value="1"/>
</dbReference>
<gene>
    <name evidence="9" type="ORF">INT46_009951</name>
</gene>
<dbReference type="GO" id="GO:0017056">
    <property type="term" value="F:structural constituent of nuclear pore"/>
    <property type="evidence" value="ECO:0007669"/>
    <property type="project" value="InterPro"/>
</dbReference>
<dbReference type="OrthoDB" id="102511at2759"/>
<dbReference type="GO" id="GO:0006606">
    <property type="term" value="P:protein import into nucleus"/>
    <property type="evidence" value="ECO:0007669"/>
    <property type="project" value="TreeGrafter"/>
</dbReference>
<proteinExistence type="predicted"/>
<name>A0A8H7UUQ7_9FUNG</name>
<evidence type="ECO:0000313" key="10">
    <source>
        <dbReference type="Proteomes" id="UP000650833"/>
    </source>
</evidence>
<sequence length="2077" mass="233397">MVQSETDEKFAGTYRKLFDTIERGSEQCSTDRLQTLLEEKKDQLRLGLEAFSEPSSQARSKVSSGTNVTVNGKSIKLDQNEKDLVLKLSEILKLNELQCALVWDTYKQSNSDFDQKNMPLCEDIQLIVNIINFYFEDRISLLECISSLKRISLDDNHPYTTIANDAIKKLRQDDDSTAYIEQLFSQYAKLIRSNAPSRTELFPGWALVWAKQALKEQKALLEIIFLFSLTESISPKFILTIVQEFEADCFGYYQAFSYVLDDEGVKLREKVTYICMLLSVNIIVPPSLKVGAKLDPFKTGAFLLDSPDYIAKINQIACYMGDRPEHSIFLLAWSFFLTCADSVINDEGSTAPDSYAQIINPILEGKQMISPAELIDRPLTSSSVFVETSARTILINQSAQLDRIYLGRSLKLNVFTVATEALESEICSEEDVNNFGYRSVLRNLFKSFLSVTRPYYIPIDSYTSLINCYCLIYKNQPDLCNAFWTEDFDAKDVFSLLATARGRFPVFFTDFTQLLSALTGSPIENISNVDGTSANNVFEYLCNIPTMTVVVSNDVNITASDENNEVVMHADEAIQITEELNSVASIIIPEGSRGLLLNKSADERVIQYALSYSGWHLLTSVLAGFVTDVQLKSTNVIDTEGILKGKNVDAIVSILDLLYNVLLSNPKLATTLVQHVDTVASVANKSSNTPILISVLCSILSTSSTIKPCPIPILTLAIKCITLLIPYYRNDIWAYLKYAPILPTTNTSFHTGLTSYSHKLATSAQIQEIVSKVECSTGSYTLLLAFLDLVHGLVHDIQRSWWVHDNSQNSSVPNRQYQVEVLYICLHYLMSDVFPSYSHWRYKKVSERYLIGVKVLSIFTDIVSGFKEPANTSNVKLSLNGIREGIFNNFLYDGGVYHISPLVDVICEGAKTANTFYNLNHPKEAERVEKLTEMTFVFVKILLQHRLEQIERGTPLNDTTLERLLLECTTNGSSSDFLLRVARHINYRHNISLPVQATNVLTLLCRTTAAWKIVPNFVQYLGSTAQLHVIIRTYLDIAKDQFQNETLLTSIWQLLTVLMETQPTLAILFLDCGDFIMPSPKSAVRVLPGQPQPASTTVQQSPKSTESAIRAATDILGFWETLSVEKPTVMSNVLHFLATFWQSAFDHYALVERARVDNALWDGLGKVLLNPTTDIDATSREIQSLDLLDKNTRIRHDVNVRRICCINLSKAYVMRIIAYEIHLTAGNAQNQTTSVTNKLPVGLKNLLSKISETSKLVSMRDSFVKNDFNPLIVREAETSAEILLHTIGVQSVDALLLKIPRIGSGDDGAAGEARQYGDSFLYDYRMASSRIHSLYKDIASRYDFINQENLIVTSEVQAVLNLKQYANRFLQSLLLVNYNSSIVDSQIILLRAFKTFIENSSRRATDLLWANKTGTSGSDSLYTFLKGLIENAQNETRDDGVTLTSYSILVQFIRSLTEDWITKNSAIVTGTDVAAQKIYSTKTFDILSALCGLVGRENYALFNSLRDYTAIRFHRPLLEATMLSIRTLRGTISHFTPLSSEHMQFQKCYTSLLTVICSSFNVLAIKATSYGANESAVSEEQIENCIKDVTVAVSQLQELINPKYGMSQDIWLEAFEKHETIPSLLSLLYSGVELIVKEVDRYVFTNIMLKHLLLTNYLENSQCANLNAVHNISITPYAETALYFLLGLSNIPKAAELLVKHNIFDVLSNNKLTPRLQQGALNIFIRFGDGNKNGPNYVERNPLHSVWCQILGVLNNLMGHVGSNELVLCRTVSLMQMYGPQIGTAFNNANGANDTIFGLTASESLSTPLLEEIDRINMLFFRLSQYLERLPNVANNLFVSFKDCSLFLLQRYLYFYTHPSHMQAQLYPIDNVERQQAQTLITAKATASASEPAVSENEEASKIQTSQLMQKIIKFTLNITHHMLTTLITLTNTDVILTRRDVDWPFGNTIIYPDMRVTVGEPSSFGTLIEFINVCIAMLGQWQDIKGSPNKQLLNVLHDCAILLTTQAVLWIAKPDIKDETRIEIAQENILDITEALNKSSTSLTKLETTLKDQKIKEKLRSINHLQSLLGKRFFTE</sequence>
<comment type="subcellular location">
    <subcellularLocation>
        <location evidence="1">Nucleus</location>
        <location evidence="1">Nuclear pore complex</location>
    </subcellularLocation>
</comment>
<keyword evidence="6" id="KW-0906">Nuclear pore complex</keyword>
<comment type="caution">
    <text evidence="9">The sequence shown here is derived from an EMBL/GenBank/DDBJ whole genome shotgun (WGS) entry which is preliminary data.</text>
</comment>
<organism evidence="9 10">
    <name type="scientific">Mucor plumbeus</name>
    <dbReference type="NCBI Taxonomy" id="97098"/>
    <lineage>
        <taxon>Eukaryota</taxon>
        <taxon>Fungi</taxon>
        <taxon>Fungi incertae sedis</taxon>
        <taxon>Mucoromycota</taxon>
        <taxon>Mucoromycotina</taxon>
        <taxon>Mucoromycetes</taxon>
        <taxon>Mucorales</taxon>
        <taxon>Mucorineae</taxon>
        <taxon>Mucoraceae</taxon>
        <taxon>Mucor</taxon>
    </lineage>
</organism>
<keyword evidence="3" id="KW-0509">mRNA transport</keyword>
<evidence type="ECO:0000256" key="6">
    <source>
        <dbReference type="ARBA" id="ARBA00023132"/>
    </source>
</evidence>
<dbReference type="PANTHER" id="PTHR31431:SF1">
    <property type="entry name" value="NUCLEOPORIN NUP188"/>
    <property type="match status" value="1"/>
</dbReference>
<keyword evidence="2" id="KW-0813">Transport</keyword>
<keyword evidence="4" id="KW-0653">Protein transport</keyword>
<dbReference type="Pfam" id="PF21093">
    <property type="entry name" value="Nup188_N-subdom_III"/>
    <property type="match status" value="1"/>
</dbReference>
<dbReference type="InterPro" id="IPR044840">
    <property type="entry name" value="Nup188"/>
</dbReference>
<dbReference type="InterPro" id="IPR048883">
    <property type="entry name" value="Nup188_N-subdom_III"/>
</dbReference>
<dbReference type="Proteomes" id="UP000650833">
    <property type="component" value="Unassembled WGS sequence"/>
</dbReference>
<dbReference type="GO" id="GO:0051028">
    <property type="term" value="P:mRNA transport"/>
    <property type="evidence" value="ECO:0007669"/>
    <property type="project" value="UniProtKB-KW"/>
</dbReference>
<reference evidence="9" key="1">
    <citation type="submission" date="2020-12" db="EMBL/GenBank/DDBJ databases">
        <title>Metabolic potential, ecology and presence of endohyphal bacteria is reflected in genomic diversity of Mucoromycotina.</title>
        <authorList>
            <person name="Muszewska A."/>
            <person name="Okrasinska A."/>
            <person name="Steczkiewicz K."/>
            <person name="Drgas O."/>
            <person name="Orlowska M."/>
            <person name="Perlinska-Lenart U."/>
            <person name="Aleksandrzak-Piekarczyk T."/>
            <person name="Szatraj K."/>
            <person name="Zielenkiewicz U."/>
            <person name="Pilsyk S."/>
            <person name="Malc E."/>
            <person name="Mieczkowski P."/>
            <person name="Kruszewska J.S."/>
            <person name="Biernat P."/>
            <person name="Pawlowska J."/>
        </authorList>
    </citation>
    <scope>NUCLEOTIDE SEQUENCE</scope>
    <source>
        <strain evidence="9">CBS 226.32</strain>
    </source>
</reference>
<evidence type="ECO:0000256" key="1">
    <source>
        <dbReference type="ARBA" id="ARBA00004567"/>
    </source>
</evidence>
<keyword evidence="5" id="KW-0811">Translocation</keyword>
<evidence type="ECO:0000256" key="3">
    <source>
        <dbReference type="ARBA" id="ARBA00022816"/>
    </source>
</evidence>
<evidence type="ECO:0000256" key="7">
    <source>
        <dbReference type="ARBA" id="ARBA00023242"/>
    </source>
</evidence>
<dbReference type="GO" id="GO:0044611">
    <property type="term" value="C:nuclear pore inner ring"/>
    <property type="evidence" value="ECO:0007669"/>
    <property type="project" value="TreeGrafter"/>
</dbReference>
<dbReference type="GO" id="GO:0006405">
    <property type="term" value="P:RNA export from nucleus"/>
    <property type="evidence" value="ECO:0007669"/>
    <property type="project" value="TreeGrafter"/>
</dbReference>
<feature type="domain" description="Nucleoporin Nup188 N-terminal subdomain III" evidence="8">
    <location>
        <begin position="606"/>
        <end position="1071"/>
    </location>
</feature>
<evidence type="ECO:0000313" key="9">
    <source>
        <dbReference type="EMBL" id="KAG2192773.1"/>
    </source>
</evidence>
<evidence type="ECO:0000259" key="8">
    <source>
        <dbReference type="Pfam" id="PF21093"/>
    </source>
</evidence>
<keyword evidence="7" id="KW-0539">Nucleus</keyword>
<evidence type="ECO:0000256" key="4">
    <source>
        <dbReference type="ARBA" id="ARBA00022927"/>
    </source>
</evidence>
<evidence type="ECO:0000256" key="5">
    <source>
        <dbReference type="ARBA" id="ARBA00023010"/>
    </source>
</evidence>
<evidence type="ECO:0000256" key="2">
    <source>
        <dbReference type="ARBA" id="ARBA00022448"/>
    </source>
</evidence>
<protein>
    <recommendedName>
        <fullName evidence="8">Nucleoporin Nup188 N-terminal subdomain III domain-containing protein</fullName>
    </recommendedName>
</protein>
<accession>A0A8H7UUQ7</accession>